<dbReference type="OrthoDB" id="19439at2759"/>
<dbReference type="GO" id="GO:0003735">
    <property type="term" value="F:structural constituent of ribosome"/>
    <property type="evidence" value="ECO:0007669"/>
    <property type="project" value="InterPro"/>
</dbReference>
<keyword evidence="3" id="KW-0689">Ribosomal protein</keyword>
<dbReference type="GO" id="GO:0006412">
    <property type="term" value="P:translation"/>
    <property type="evidence" value="ECO:0007669"/>
    <property type="project" value="InterPro"/>
</dbReference>
<keyword evidence="4" id="KW-0496">Mitochondrion</keyword>
<dbReference type="Gene3D" id="3.30.780.10">
    <property type="entry name" value="SUI1-like domain"/>
    <property type="match status" value="1"/>
</dbReference>
<dbReference type="PANTHER" id="PTHR13477">
    <property type="entry name" value="MITOCHONDRIAL 39S RIBOSOMAL PROTEIN L49"/>
    <property type="match status" value="1"/>
</dbReference>
<evidence type="ECO:0000313" key="8">
    <source>
        <dbReference type="Proteomes" id="UP000799776"/>
    </source>
</evidence>
<organism evidence="7 8">
    <name type="scientific">Saccharata proteae CBS 121410</name>
    <dbReference type="NCBI Taxonomy" id="1314787"/>
    <lineage>
        <taxon>Eukaryota</taxon>
        <taxon>Fungi</taxon>
        <taxon>Dikarya</taxon>
        <taxon>Ascomycota</taxon>
        <taxon>Pezizomycotina</taxon>
        <taxon>Dothideomycetes</taxon>
        <taxon>Dothideomycetes incertae sedis</taxon>
        <taxon>Botryosphaeriales</taxon>
        <taxon>Saccharataceae</taxon>
        <taxon>Saccharata</taxon>
    </lineage>
</organism>
<dbReference type="InterPro" id="IPR007740">
    <property type="entry name" value="Ribosomal_mL49"/>
</dbReference>
<name>A0A9P4LXU2_9PEZI</name>
<evidence type="ECO:0000256" key="4">
    <source>
        <dbReference type="ARBA" id="ARBA00023128"/>
    </source>
</evidence>
<dbReference type="AlphaFoldDB" id="A0A9P4LXU2"/>
<comment type="caution">
    <text evidence="7">The sequence shown here is derived from an EMBL/GenBank/DDBJ whole genome shotgun (WGS) entry which is preliminary data.</text>
</comment>
<evidence type="ECO:0000313" key="7">
    <source>
        <dbReference type="EMBL" id="KAF2085333.1"/>
    </source>
</evidence>
<evidence type="ECO:0000256" key="2">
    <source>
        <dbReference type="ARBA" id="ARBA00005677"/>
    </source>
</evidence>
<accession>A0A9P4LXU2</accession>
<dbReference type="Pfam" id="PF05046">
    <property type="entry name" value="Img2"/>
    <property type="match status" value="1"/>
</dbReference>
<evidence type="ECO:0000256" key="6">
    <source>
        <dbReference type="ARBA" id="ARBA00035191"/>
    </source>
</evidence>
<dbReference type="Proteomes" id="UP000799776">
    <property type="component" value="Unassembled WGS sequence"/>
</dbReference>
<dbReference type="EMBL" id="ML978731">
    <property type="protein sequence ID" value="KAF2085333.1"/>
    <property type="molecule type" value="Genomic_DNA"/>
</dbReference>
<proteinExistence type="inferred from homology"/>
<evidence type="ECO:0000256" key="1">
    <source>
        <dbReference type="ARBA" id="ARBA00004173"/>
    </source>
</evidence>
<dbReference type="GO" id="GO:0005762">
    <property type="term" value="C:mitochondrial large ribosomal subunit"/>
    <property type="evidence" value="ECO:0007669"/>
    <property type="project" value="TreeGrafter"/>
</dbReference>
<gene>
    <name evidence="7" type="ORF">K490DRAFT_14403</name>
</gene>
<comment type="subcellular location">
    <subcellularLocation>
        <location evidence="1">Mitochondrion</location>
    </subcellularLocation>
</comment>
<evidence type="ECO:0000256" key="3">
    <source>
        <dbReference type="ARBA" id="ARBA00022980"/>
    </source>
</evidence>
<keyword evidence="8" id="KW-1185">Reference proteome</keyword>
<dbReference type="PANTHER" id="PTHR13477:SF0">
    <property type="entry name" value="LARGE RIBOSOMAL SUBUNIT PROTEIN ML49"/>
    <property type="match status" value="1"/>
</dbReference>
<evidence type="ECO:0000256" key="5">
    <source>
        <dbReference type="ARBA" id="ARBA00023274"/>
    </source>
</evidence>
<feature type="non-terminal residue" evidence="7">
    <location>
        <position position="85"/>
    </location>
</feature>
<feature type="non-terminal residue" evidence="7">
    <location>
        <position position="1"/>
    </location>
</feature>
<keyword evidence="5" id="KW-0687">Ribonucleoprotein</keyword>
<reference evidence="7" key="1">
    <citation type="journal article" date="2020" name="Stud. Mycol.">
        <title>101 Dothideomycetes genomes: a test case for predicting lifestyles and emergence of pathogens.</title>
        <authorList>
            <person name="Haridas S."/>
            <person name="Albert R."/>
            <person name="Binder M."/>
            <person name="Bloem J."/>
            <person name="Labutti K."/>
            <person name="Salamov A."/>
            <person name="Andreopoulos B."/>
            <person name="Baker S."/>
            <person name="Barry K."/>
            <person name="Bills G."/>
            <person name="Bluhm B."/>
            <person name="Cannon C."/>
            <person name="Castanera R."/>
            <person name="Culley D."/>
            <person name="Daum C."/>
            <person name="Ezra D."/>
            <person name="Gonzalez J."/>
            <person name="Henrissat B."/>
            <person name="Kuo A."/>
            <person name="Liang C."/>
            <person name="Lipzen A."/>
            <person name="Lutzoni F."/>
            <person name="Magnuson J."/>
            <person name="Mondo S."/>
            <person name="Nolan M."/>
            <person name="Ohm R."/>
            <person name="Pangilinan J."/>
            <person name="Park H.-J."/>
            <person name="Ramirez L."/>
            <person name="Alfaro M."/>
            <person name="Sun H."/>
            <person name="Tritt A."/>
            <person name="Yoshinaga Y."/>
            <person name="Zwiers L.-H."/>
            <person name="Turgeon B."/>
            <person name="Goodwin S."/>
            <person name="Spatafora J."/>
            <person name="Crous P."/>
            <person name="Grigoriev I."/>
        </authorList>
    </citation>
    <scope>NUCLEOTIDE SEQUENCE</scope>
    <source>
        <strain evidence="7">CBS 121410</strain>
    </source>
</reference>
<protein>
    <recommendedName>
        <fullName evidence="6">Large ribosomal subunit protein mL49</fullName>
    </recommendedName>
</protein>
<comment type="similarity">
    <text evidence="2">Belongs to the mitochondrion-specific ribosomal protein mL49 family.</text>
</comment>
<sequence>PKLPYHVLRTPSRKLPVYKLAKAGGNLQQTKLRKIVGDTRALRDDLKAFLRVADKDIAINSVTGHIVVKGWYKPQIERFLEERKF</sequence>